<dbReference type="PROSITE" id="PS50850">
    <property type="entry name" value="MFS"/>
    <property type="match status" value="1"/>
</dbReference>
<evidence type="ECO:0000256" key="1">
    <source>
        <dbReference type="ARBA" id="ARBA00004141"/>
    </source>
</evidence>
<dbReference type="InterPro" id="IPR011701">
    <property type="entry name" value="MFS"/>
</dbReference>
<evidence type="ECO:0000259" key="6">
    <source>
        <dbReference type="PROSITE" id="PS50850"/>
    </source>
</evidence>
<dbReference type="GO" id="GO:0016020">
    <property type="term" value="C:membrane"/>
    <property type="evidence" value="ECO:0007669"/>
    <property type="project" value="UniProtKB-SubCell"/>
</dbReference>
<dbReference type="InterPro" id="IPR005829">
    <property type="entry name" value="Sugar_transporter_CS"/>
</dbReference>
<dbReference type="EMBL" id="QFYS01000002">
    <property type="protein sequence ID" value="RAK67649.1"/>
    <property type="molecule type" value="Genomic_DNA"/>
</dbReference>
<keyword evidence="8" id="KW-1185">Reference proteome</keyword>
<name>A0A328BM80_9CAUL</name>
<organism evidence="7 8">
    <name type="scientific">Phenylobacterium kunshanense</name>
    <dbReference type="NCBI Taxonomy" id="1445034"/>
    <lineage>
        <taxon>Bacteria</taxon>
        <taxon>Pseudomonadati</taxon>
        <taxon>Pseudomonadota</taxon>
        <taxon>Alphaproteobacteria</taxon>
        <taxon>Caulobacterales</taxon>
        <taxon>Caulobacteraceae</taxon>
        <taxon>Phenylobacterium</taxon>
    </lineage>
</organism>
<sequence length="402" mass="41756">MARARQRLRSVPRGVWVLGFVSLFMDVSSEMVHALMPALLVGTLGASVALLGLIEGVAEATAAVTKVFSGWISDRLGRRKLLAVIGYGLAALTKPVFPLAATPFEVMGARFLDRIGKGIRGAPRDALVADITPPAVRGLAFGVRQGLDTVGAFLGPLLAIGLMLALAGDLRQVLAWAVVPALIAVALLVLGLEEPDRAQAVDTPRPPPIRWSDLKGLDAAFWTVVAVSVVFTLARFSEAFLILRAQDAGLPLAFAPAVMVAMNVVYSLVSAPAGGFSDRVDRRLLLLAGLGVLVLADLALAFLDSVAGVFLGVALWGLHMGLTQGVLNAMVADAAPERLRGSAFGLFNLASGVTMLASSGLAGLLWSLYGPPTTFLAGAGFALLAALGLGATVRRRRDGLAA</sequence>
<dbReference type="Gene3D" id="1.20.1250.20">
    <property type="entry name" value="MFS general substrate transporter like domains"/>
    <property type="match status" value="2"/>
</dbReference>
<dbReference type="AlphaFoldDB" id="A0A328BM80"/>
<evidence type="ECO:0000313" key="8">
    <source>
        <dbReference type="Proteomes" id="UP000249524"/>
    </source>
</evidence>
<protein>
    <submittedName>
        <fullName evidence="7">MFS transporter</fullName>
    </submittedName>
</protein>
<feature type="transmembrane region" description="Helical" evidence="5">
    <location>
        <begin position="375"/>
        <end position="393"/>
    </location>
</feature>
<dbReference type="OrthoDB" id="9803985at2"/>
<dbReference type="InterPro" id="IPR020846">
    <property type="entry name" value="MFS_dom"/>
</dbReference>
<feature type="transmembrane region" description="Helical" evidence="5">
    <location>
        <begin position="309"/>
        <end position="331"/>
    </location>
</feature>
<dbReference type="PANTHER" id="PTHR23518">
    <property type="entry name" value="C-METHYLTRANSFERASE"/>
    <property type="match status" value="1"/>
</dbReference>
<feature type="transmembrane region" description="Helical" evidence="5">
    <location>
        <begin position="219"/>
        <end position="236"/>
    </location>
</feature>
<dbReference type="PANTHER" id="PTHR23518:SF2">
    <property type="entry name" value="MAJOR FACILITATOR SUPERFAMILY TRANSPORTER"/>
    <property type="match status" value="1"/>
</dbReference>
<feature type="transmembrane region" description="Helical" evidence="5">
    <location>
        <begin position="147"/>
        <end position="167"/>
    </location>
</feature>
<comment type="caution">
    <text evidence="7">The sequence shown here is derived from an EMBL/GenBank/DDBJ whole genome shotgun (WGS) entry which is preliminary data.</text>
</comment>
<gene>
    <name evidence="7" type="ORF">DJ019_07025</name>
</gene>
<keyword evidence="2 5" id="KW-0812">Transmembrane</keyword>
<dbReference type="InterPro" id="IPR036259">
    <property type="entry name" value="MFS_trans_sf"/>
</dbReference>
<feature type="transmembrane region" description="Helical" evidence="5">
    <location>
        <begin position="284"/>
        <end position="303"/>
    </location>
</feature>
<proteinExistence type="predicted"/>
<keyword evidence="3 5" id="KW-1133">Transmembrane helix</keyword>
<dbReference type="Proteomes" id="UP000249524">
    <property type="component" value="Unassembled WGS sequence"/>
</dbReference>
<evidence type="ECO:0000256" key="5">
    <source>
        <dbReference type="SAM" id="Phobius"/>
    </source>
</evidence>
<feature type="transmembrane region" description="Helical" evidence="5">
    <location>
        <begin position="343"/>
        <end position="369"/>
    </location>
</feature>
<dbReference type="Pfam" id="PF07690">
    <property type="entry name" value="MFS_1"/>
    <property type="match status" value="1"/>
</dbReference>
<feature type="transmembrane region" description="Helical" evidence="5">
    <location>
        <begin position="248"/>
        <end position="272"/>
    </location>
</feature>
<dbReference type="SUPFAM" id="SSF103473">
    <property type="entry name" value="MFS general substrate transporter"/>
    <property type="match status" value="1"/>
</dbReference>
<keyword evidence="4 5" id="KW-0472">Membrane</keyword>
<comment type="subcellular location">
    <subcellularLocation>
        <location evidence="1">Membrane</location>
        <topology evidence="1">Multi-pass membrane protein</topology>
    </subcellularLocation>
</comment>
<feature type="transmembrane region" description="Helical" evidence="5">
    <location>
        <begin position="173"/>
        <end position="192"/>
    </location>
</feature>
<evidence type="ECO:0000256" key="3">
    <source>
        <dbReference type="ARBA" id="ARBA00022989"/>
    </source>
</evidence>
<accession>A0A328BM80</accession>
<dbReference type="RefSeq" id="WP_111275259.1">
    <property type="nucleotide sequence ID" value="NZ_QFYS01000002.1"/>
</dbReference>
<feature type="transmembrane region" description="Helical" evidence="5">
    <location>
        <begin position="39"/>
        <end position="58"/>
    </location>
</feature>
<dbReference type="GO" id="GO:0022857">
    <property type="term" value="F:transmembrane transporter activity"/>
    <property type="evidence" value="ECO:0007669"/>
    <property type="project" value="InterPro"/>
</dbReference>
<reference evidence="7 8" key="1">
    <citation type="submission" date="2018-05" db="EMBL/GenBank/DDBJ databases">
        <authorList>
            <person name="Lanie J.A."/>
            <person name="Ng W.-L."/>
            <person name="Kazmierczak K.M."/>
            <person name="Andrzejewski T.M."/>
            <person name="Davidsen T.M."/>
            <person name="Wayne K.J."/>
            <person name="Tettelin H."/>
            <person name="Glass J.I."/>
            <person name="Rusch D."/>
            <person name="Podicherti R."/>
            <person name="Tsui H.-C.T."/>
            <person name="Winkler M.E."/>
        </authorList>
    </citation>
    <scope>NUCLEOTIDE SEQUENCE [LARGE SCALE GENOMIC DNA]</scope>
    <source>
        <strain evidence="7 8">BUT-10</strain>
    </source>
</reference>
<feature type="domain" description="Major facilitator superfamily (MFS) profile" evidence="6">
    <location>
        <begin position="15"/>
        <end position="397"/>
    </location>
</feature>
<evidence type="ECO:0000256" key="4">
    <source>
        <dbReference type="ARBA" id="ARBA00023136"/>
    </source>
</evidence>
<dbReference type="CDD" id="cd17370">
    <property type="entry name" value="MFS_MJ1317_like"/>
    <property type="match status" value="1"/>
</dbReference>
<evidence type="ECO:0000256" key="2">
    <source>
        <dbReference type="ARBA" id="ARBA00022692"/>
    </source>
</evidence>
<dbReference type="PROSITE" id="PS00216">
    <property type="entry name" value="SUGAR_TRANSPORT_1"/>
    <property type="match status" value="1"/>
</dbReference>
<evidence type="ECO:0000313" key="7">
    <source>
        <dbReference type="EMBL" id="RAK67649.1"/>
    </source>
</evidence>